<gene>
    <name evidence="6" type="ORF">LN736_10410</name>
</gene>
<dbReference type="Pfam" id="PF01565">
    <property type="entry name" value="FAD_binding_4"/>
    <property type="match status" value="1"/>
</dbReference>
<dbReference type="RefSeq" id="WP_229981516.1">
    <property type="nucleotide sequence ID" value="NZ_JAJJPB010000012.1"/>
</dbReference>
<sequence>MKYNKITPQIIDELIEIVGERNVIYDNENLEQYSHDEIAEKVYAHMPEVALKPSSEEEISKIMKLANKYLIPVTPRGAGSGLSGGAVPQYGGIVISTEKMNKILEIDKENLMIVVEPGVVTNEINDAVKEDGLFYAGYPMSVESCYVGGNIAENAGGGKAVKYGVTGRYIYGLDVVTPTGEIAHLGGKRVKDVAGYDLIHLMIGSEGTLGIFTKIYIKLMPLPKETIDLLVLFKDIDSAISMVPKIMTFGKVIPTSIEFMDAASFENSCKYLNENISSEGSGAMLLIELDGNSKDELDNESEIIGNLCMDNGAIDVYIADNATTSERMWKIRRNITDAWKQTNPHVVLDDVVVPVSKIPECMRKMQELSKKYDIPIPCYGHAGDGNLHPNPHKNPNSTLDEWYEKIPRLMSDIYKLCADLGGSVTGEHGIGNKKKPYLKFVLEPVQIEMTKRIKKALDPNLILNPGKIVDICD</sequence>
<dbReference type="InterPro" id="IPR016167">
    <property type="entry name" value="FAD-bd_PCMH_sub1"/>
</dbReference>
<keyword evidence="4" id="KW-0560">Oxidoreductase</keyword>
<dbReference type="InterPro" id="IPR016164">
    <property type="entry name" value="FAD-linked_Oxase-like_C"/>
</dbReference>
<dbReference type="InterPro" id="IPR051914">
    <property type="entry name" value="FAD-linked_OxidoTrans_Type4"/>
</dbReference>
<reference evidence="6" key="1">
    <citation type="submission" date="2021-11" db="EMBL/GenBank/DDBJ databases">
        <authorList>
            <person name="Qingchun L."/>
            <person name="Dong Z."/>
            <person name="Zongwei Q."/>
            <person name="Jia Z."/>
            <person name="Duotao L."/>
        </authorList>
    </citation>
    <scope>NUCLEOTIDE SEQUENCE</scope>
    <source>
        <strain evidence="6">WLY-B-L2</strain>
    </source>
</reference>
<dbReference type="Gene3D" id="3.30.70.2190">
    <property type="match status" value="1"/>
</dbReference>
<comment type="caution">
    <text evidence="6">The sequence shown here is derived from an EMBL/GenBank/DDBJ whole genome shotgun (WGS) entry which is preliminary data.</text>
</comment>
<dbReference type="PANTHER" id="PTHR42934">
    <property type="entry name" value="GLYCOLATE OXIDASE SUBUNIT GLCD"/>
    <property type="match status" value="1"/>
</dbReference>
<dbReference type="Gene3D" id="3.30.465.10">
    <property type="match status" value="1"/>
</dbReference>
<dbReference type="InterPro" id="IPR016166">
    <property type="entry name" value="FAD-bd_PCMH"/>
</dbReference>
<dbReference type="InterPro" id="IPR004113">
    <property type="entry name" value="FAD-bd_oxidored_4_C"/>
</dbReference>
<comment type="cofactor">
    <cofactor evidence="1">
        <name>FAD</name>
        <dbReference type="ChEBI" id="CHEBI:57692"/>
    </cofactor>
</comment>
<organism evidence="6 7">
    <name type="scientific">Clostridium aromativorans</name>
    <dbReference type="NCBI Taxonomy" id="2836848"/>
    <lineage>
        <taxon>Bacteria</taxon>
        <taxon>Bacillati</taxon>
        <taxon>Bacillota</taxon>
        <taxon>Clostridia</taxon>
        <taxon>Eubacteriales</taxon>
        <taxon>Clostridiaceae</taxon>
        <taxon>Clostridium</taxon>
    </lineage>
</organism>
<dbReference type="InterPro" id="IPR016171">
    <property type="entry name" value="Vanillyl_alc_oxidase_C-sub2"/>
</dbReference>
<evidence type="ECO:0000256" key="1">
    <source>
        <dbReference type="ARBA" id="ARBA00001974"/>
    </source>
</evidence>
<evidence type="ECO:0000313" key="7">
    <source>
        <dbReference type="Proteomes" id="UP001165422"/>
    </source>
</evidence>
<evidence type="ECO:0000259" key="5">
    <source>
        <dbReference type="PROSITE" id="PS51387"/>
    </source>
</evidence>
<dbReference type="EMBL" id="JAJJPB010000012">
    <property type="protein sequence ID" value="MCC9295267.1"/>
    <property type="molecule type" value="Genomic_DNA"/>
</dbReference>
<dbReference type="Gene3D" id="1.10.45.10">
    <property type="entry name" value="Vanillyl-alcohol Oxidase, Chain A, domain 4"/>
    <property type="match status" value="1"/>
</dbReference>
<dbReference type="InterPro" id="IPR006094">
    <property type="entry name" value="Oxid_FAD_bind_N"/>
</dbReference>
<proteinExistence type="predicted"/>
<dbReference type="Gene3D" id="3.30.43.10">
    <property type="entry name" value="Uridine Diphospho-n-acetylenolpyruvylglucosamine Reductase, domain 2"/>
    <property type="match status" value="1"/>
</dbReference>
<keyword evidence="2" id="KW-0285">Flavoprotein</keyword>
<keyword evidence="7" id="KW-1185">Reference proteome</keyword>
<evidence type="ECO:0000256" key="2">
    <source>
        <dbReference type="ARBA" id="ARBA00022630"/>
    </source>
</evidence>
<evidence type="ECO:0000313" key="6">
    <source>
        <dbReference type="EMBL" id="MCC9295267.1"/>
    </source>
</evidence>
<dbReference type="SUPFAM" id="SSF55103">
    <property type="entry name" value="FAD-linked oxidases, C-terminal domain"/>
    <property type="match status" value="1"/>
</dbReference>
<dbReference type="Pfam" id="PF02913">
    <property type="entry name" value="FAD-oxidase_C"/>
    <property type="match status" value="1"/>
</dbReference>
<dbReference type="InterPro" id="IPR016169">
    <property type="entry name" value="FAD-bd_PCMH_sub2"/>
</dbReference>
<keyword evidence="3" id="KW-0274">FAD</keyword>
<dbReference type="SUPFAM" id="SSF56176">
    <property type="entry name" value="FAD-binding/transporter-associated domain-like"/>
    <property type="match status" value="1"/>
</dbReference>
<dbReference type="PANTHER" id="PTHR42934:SF2">
    <property type="entry name" value="GLYCOLATE OXIDASE SUBUNIT GLCD"/>
    <property type="match status" value="1"/>
</dbReference>
<feature type="domain" description="FAD-binding PCMH-type" evidence="5">
    <location>
        <begin position="43"/>
        <end position="222"/>
    </location>
</feature>
<dbReference type="Gene3D" id="3.30.70.2740">
    <property type="match status" value="1"/>
</dbReference>
<dbReference type="InterPro" id="IPR036318">
    <property type="entry name" value="FAD-bd_PCMH-like_sf"/>
</dbReference>
<protein>
    <submittedName>
        <fullName evidence="6">FAD-binding oxidoreductase</fullName>
    </submittedName>
</protein>
<accession>A0ABS8N653</accession>
<dbReference type="Proteomes" id="UP001165422">
    <property type="component" value="Unassembled WGS sequence"/>
</dbReference>
<name>A0ABS8N653_9CLOT</name>
<evidence type="ECO:0000256" key="4">
    <source>
        <dbReference type="ARBA" id="ARBA00023002"/>
    </source>
</evidence>
<evidence type="ECO:0000256" key="3">
    <source>
        <dbReference type="ARBA" id="ARBA00022827"/>
    </source>
</evidence>
<dbReference type="PROSITE" id="PS51387">
    <property type="entry name" value="FAD_PCMH"/>
    <property type="match status" value="1"/>
</dbReference>